<accession>A0A2G1XA66</accession>
<organism evidence="2 3">
    <name type="scientific">Streptomyces cinnamoneus</name>
    <name type="common">Streptoverticillium cinnamoneum</name>
    <dbReference type="NCBI Taxonomy" id="53446"/>
    <lineage>
        <taxon>Bacteria</taxon>
        <taxon>Bacillati</taxon>
        <taxon>Actinomycetota</taxon>
        <taxon>Actinomycetes</taxon>
        <taxon>Kitasatosporales</taxon>
        <taxon>Streptomycetaceae</taxon>
        <taxon>Streptomyces</taxon>
        <taxon>Streptomyces cinnamoneus group</taxon>
    </lineage>
</organism>
<dbReference type="EMBL" id="NHZO01000168">
    <property type="protein sequence ID" value="PHQ48105.1"/>
    <property type="molecule type" value="Genomic_DNA"/>
</dbReference>
<sequence>MTPAQTRQRPPHPLTSAPAGAEAVDLSGPQVCDDMTVEVALAVMAGARVDFLSLCDRDDQVTGSITRTRLVAVRDSSAYTDRLRLRDVLGADGPPAPPAPTTTPGAGHPARCRQPGVPSAVAREHGSALDALTLSR</sequence>
<keyword evidence="3" id="KW-1185">Reference proteome</keyword>
<evidence type="ECO:0008006" key="4">
    <source>
        <dbReference type="Google" id="ProtNLM"/>
    </source>
</evidence>
<dbReference type="OrthoDB" id="3853028at2"/>
<proteinExistence type="predicted"/>
<evidence type="ECO:0000313" key="2">
    <source>
        <dbReference type="EMBL" id="PHQ48105.1"/>
    </source>
</evidence>
<protein>
    <recommendedName>
        <fullName evidence="4">CBS domain-containing protein</fullName>
    </recommendedName>
</protein>
<gene>
    <name evidence="2" type="ORF">BLA24_32215</name>
</gene>
<reference evidence="2 3" key="1">
    <citation type="journal article" date="2017" name="Biochemistry">
        <title>Identification of the Biosynthetic Pathway for the Antibiotic Bicyclomycin.</title>
        <authorList>
            <person name="Patteson J."/>
            <person name="Cai W."/>
            <person name="Johnson R.A."/>
            <person name="Santa Maria K."/>
            <person name="Li B."/>
        </authorList>
    </citation>
    <scope>NUCLEOTIDE SEQUENCE [LARGE SCALE GENOMIC DNA]</scope>
    <source>
        <strain evidence="2 3">ATCC 21532</strain>
    </source>
</reference>
<name>A0A2G1XA66_STRCJ</name>
<evidence type="ECO:0000313" key="3">
    <source>
        <dbReference type="Proteomes" id="UP000222531"/>
    </source>
</evidence>
<dbReference type="AlphaFoldDB" id="A0A2G1XA66"/>
<comment type="caution">
    <text evidence="2">The sequence shown here is derived from an EMBL/GenBank/DDBJ whole genome shotgun (WGS) entry which is preliminary data.</text>
</comment>
<feature type="region of interest" description="Disordered" evidence="1">
    <location>
        <begin position="88"/>
        <end position="136"/>
    </location>
</feature>
<dbReference type="InterPro" id="IPR046342">
    <property type="entry name" value="CBS_dom_sf"/>
</dbReference>
<dbReference type="RefSeq" id="WP_099202624.1">
    <property type="nucleotide sequence ID" value="NZ_JBIRXA010000019.1"/>
</dbReference>
<dbReference type="SUPFAM" id="SSF54631">
    <property type="entry name" value="CBS-domain pair"/>
    <property type="match status" value="1"/>
</dbReference>
<evidence type="ECO:0000256" key="1">
    <source>
        <dbReference type="SAM" id="MobiDB-lite"/>
    </source>
</evidence>
<feature type="region of interest" description="Disordered" evidence="1">
    <location>
        <begin position="1"/>
        <end position="21"/>
    </location>
</feature>
<dbReference type="Proteomes" id="UP000222531">
    <property type="component" value="Unassembled WGS sequence"/>
</dbReference>